<dbReference type="SUPFAM" id="SSF48371">
    <property type="entry name" value="ARM repeat"/>
    <property type="match status" value="1"/>
</dbReference>
<dbReference type="GO" id="GO:0005635">
    <property type="term" value="C:nuclear envelope"/>
    <property type="evidence" value="ECO:0007669"/>
    <property type="project" value="TreeGrafter"/>
</dbReference>
<evidence type="ECO:0000256" key="2">
    <source>
        <dbReference type="ARBA" id="ARBA00022448"/>
    </source>
</evidence>
<dbReference type="GO" id="GO:0031267">
    <property type="term" value="F:small GTPase binding"/>
    <property type="evidence" value="ECO:0007669"/>
    <property type="project" value="InterPro"/>
</dbReference>
<protein>
    <submittedName>
        <fullName evidence="7">Armadillo-type protein</fullName>
    </submittedName>
</protein>
<sequence length="1022" mass="111588">MDQQVLQVLRETLSPEEAVRQNAEVQLKQLFFHPEAGLSLSRILLAQDVNIAQRQSAGVLLQQYILKHWSGISHVFEDPSTPNEIKAQIRPIIFSGLSDPQRKIRMASAFALSTIARFDWPDEYPDLLSSLVGLLHTGSPVSVHGSMRVIAEFVKNDLSEDQLLPVVRDLLPALLQVLGDSNTHSYTTRSECVATFRQVLRMLETVREEHPAAVKQALEEIGDIWLGAFRTLLSLNARTEVEASWDSLGLRIEIFRTLTTVQSSFPRLLTPHLPLYLSTTLSNLTSLLPTFQTYYLSSAPDAPEPPSPTSDAGFVVPKNDLDDMACAAFDFVTPLVRLPKMKGEMISGENGERAGGLAEGLEEEWLEDANAFVMDDDEETEQYGLRTVGINLIGAMMDKYPRPIALLLQSQTQQIVSESAQLRQQGVLEWWKPLEAVLATLGGLSDDIRDRLDSERESGEAASIDLGYLFDQVIPRLLDQSDTPFLQGRAFVFASHFASLLPEHLATQYLAAAVSALQSEAVSIPVKISAVKTIKNFCRFVQPSILHPQTRSILSLLLPLLGQTTGETLYLLLETVRAVVGLDQELLTPDSVLEVTDRIYETWEANTSDPVITAITEELFEALASRPLLVGTIVTRLSPRLAALIGTRPDEDCIHVPGEAVQLANSLIRSRGGPVEVDLINGVTGAVVGVLAGTDDMDVIQVSSSSLLTPRHAADGTPGLTALFHLLARFLSPSFSESGGIFTGELIMHLFRKAGGSIGDVLPGLLRAVVGRLASAKLPSFIQSLVLPFAYLFETEHTVSTIDLLSQFSVPTPDGSERGALDLVLNAWCETCETISGSWNIRVSDLGMAKLFLHPDPRVSAVAVRGEMIVDASNRDVIMTRSKARAAPPKYTQIPFPVKALKLLLKDLQALGGKKGSAGGRDDPEIEEDDGDEDWDDDDPLGDAGEDEFQYLSSWLENGQGDSDTQDDDEDLRSDPIAQIDLSAHLTDILRGCYTSNANGMHGMVDGLTEGEKGILRGVLTL</sequence>
<dbReference type="Gene3D" id="1.25.10.10">
    <property type="entry name" value="Leucine-rich Repeat Variant"/>
    <property type="match status" value="1"/>
</dbReference>
<dbReference type="AlphaFoldDB" id="A0AA38HF34"/>
<dbReference type="GO" id="GO:0005829">
    <property type="term" value="C:cytosol"/>
    <property type="evidence" value="ECO:0007669"/>
    <property type="project" value="TreeGrafter"/>
</dbReference>
<dbReference type="PANTHER" id="PTHR10997">
    <property type="entry name" value="IMPORTIN-7, 8, 11"/>
    <property type="match status" value="1"/>
</dbReference>
<evidence type="ECO:0000256" key="5">
    <source>
        <dbReference type="SAM" id="MobiDB-lite"/>
    </source>
</evidence>
<dbReference type="InterPro" id="IPR001494">
    <property type="entry name" value="Importin-beta_N"/>
</dbReference>
<name>A0AA38HF34_9TREE</name>
<evidence type="ECO:0000256" key="4">
    <source>
        <dbReference type="ARBA" id="ARBA00023242"/>
    </source>
</evidence>
<evidence type="ECO:0000259" key="6">
    <source>
        <dbReference type="PROSITE" id="PS50166"/>
    </source>
</evidence>
<evidence type="ECO:0000256" key="3">
    <source>
        <dbReference type="ARBA" id="ARBA00022927"/>
    </source>
</evidence>
<proteinExistence type="predicted"/>
<comment type="subcellular location">
    <subcellularLocation>
        <location evidence="1">Nucleus</location>
    </subcellularLocation>
</comment>
<feature type="compositionally biased region" description="Acidic residues" evidence="5">
    <location>
        <begin position="924"/>
        <end position="946"/>
    </location>
</feature>
<dbReference type="InterPro" id="IPR056840">
    <property type="entry name" value="HEAT_IPO9_central"/>
</dbReference>
<feature type="region of interest" description="Disordered" evidence="5">
    <location>
        <begin position="913"/>
        <end position="946"/>
    </location>
</feature>
<keyword evidence="8" id="KW-1185">Reference proteome</keyword>
<evidence type="ECO:0000313" key="7">
    <source>
        <dbReference type="EMBL" id="KAI9638767.1"/>
    </source>
</evidence>
<dbReference type="SMART" id="SM00913">
    <property type="entry name" value="IBN_N"/>
    <property type="match status" value="1"/>
</dbReference>
<dbReference type="InterPro" id="IPR011989">
    <property type="entry name" value="ARM-like"/>
</dbReference>
<feature type="domain" description="Importin N-terminal" evidence="6">
    <location>
        <begin position="23"/>
        <end position="99"/>
    </location>
</feature>
<dbReference type="GeneID" id="77725679"/>
<keyword evidence="3" id="KW-0653">Protein transport</keyword>
<keyword evidence="2" id="KW-0813">Transport</keyword>
<dbReference type="PROSITE" id="PS50166">
    <property type="entry name" value="IMPORTIN_B_NT"/>
    <property type="match status" value="1"/>
</dbReference>
<organism evidence="7 8">
    <name type="scientific">Dioszegia hungarica</name>
    <dbReference type="NCBI Taxonomy" id="4972"/>
    <lineage>
        <taxon>Eukaryota</taxon>
        <taxon>Fungi</taxon>
        <taxon>Dikarya</taxon>
        <taxon>Basidiomycota</taxon>
        <taxon>Agaricomycotina</taxon>
        <taxon>Tremellomycetes</taxon>
        <taxon>Tremellales</taxon>
        <taxon>Bulleribasidiaceae</taxon>
        <taxon>Dioszegia</taxon>
    </lineage>
</organism>
<dbReference type="GO" id="GO:0006606">
    <property type="term" value="P:protein import into nucleus"/>
    <property type="evidence" value="ECO:0007669"/>
    <property type="project" value="TreeGrafter"/>
</dbReference>
<reference evidence="7" key="1">
    <citation type="journal article" date="2022" name="G3 (Bethesda)">
        <title>High quality genome of the basidiomycete yeast Dioszegia hungarica PDD-24b-2 isolated from cloud water.</title>
        <authorList>
            <person name="Jarrige D."/>
            <person name="Haridas S."/>
            <person name="Bleykasten-Grosshans C."/>
            <person name="Joly M."/>
            <person name="Nadalig T."/>
            <person name="Sancelme M."/>
            <person name="Vuilleumier S."/>
            <person name="Grigoriev I.V."/>
            <person name="Amato P."/>
            <person name="Bringel F."/>
        </authorList>
    </citation>
    <scope>NUCLEOTIDE SEQUENCE</scope>
    <source>
        <strain evidence="7">PDD-24b-2</strain>
    </source>
</reference>
<evidence type="ECO:0000313" key="8">
    <source>
        <dbReference type="Proteomes" id="UP001164286"/>
    </source>
</evidence>
<accession>A0AA38HF34</accession>
<comment type="caution">
    <text evidence="7">The sequence shown here is derived from an EMBL/GenBank/DDBJ whole genome shotgun (WGS) entry which is preliminary data.</text>
</comment>
<dbReference type="Proteomes" id="UP001164286">
    <property type="component" value="Unassembled WGS sequence"/>
</dbReference>
<dbReference type="Pfam" id="PF03810">
    <property type="entry name" value="IBN_N"/>
    <property type="match status" value="1"/>
</dbReference>
<dbReference type="RefSeq" id="XP_052948544.1">
    <property type="nucleotide sequence ID" value="XM_053086478.1"/>
</dbReference>
<dbReference type="EMBL" id="JAKWFO010000002">
    <property type="protein sequence ID" value="KAI9638767.1"/>
    <property type="molecule type" value="Genomic_DNA"/>
</dbReference>
<dbReference type="PANTHER" id="PTHR10997:SF9">
    <property type="entry name" value="IMPORTIN-9"/>
    <property type="match status" value="1"/>
</dbReference>
<evidence type="ECO:0000256" key="1">
    <source>
        <dbReference type="ARBA" id="ARBA00004123"/>
    </source>
</evidence>
<dbReference type="InterPro" id="IPR016024">
    <property type="entry name" value="ARM-type_fold"/>
</dbReference>
<keyword evidence="4" id="KW-0539">Nucleus</keyword>
<gene>
    <name evidence="7" type="ORF">MKK02DRAFT_21854</name>
</gene>
<dbReference type="Pfam" id="PF25018">
    <property type="entry name" value="HEAT_IPO9_c"/>
    <property type="match status" value="1"/>
</dbReference>